<keyword evidence="2" id="KW-1185">Reference proteome</keyword>
<accession>A0A1V4HX05</accession>
<dbReference type="EMBL" id="MWPQ01000045">
    <property type="protein sequence ID" value="OPH82385.1"/>
    <property type="molecule type" value="Genomic_DNA"/>
</dbReference>
<reference evidence="1 2" key="1">
    <citation type="submission" date="2017-02" db="EMBL/GenBank/DDBJ databases">
        <title>Genome sequence of the nitrite-oxidizing bacterium Nitrobacter vulgaris strain Ab1.</title>
        <authorList>
            <person name="Mellbye B.L."/>
            <person name="Davis E.W."/>
            <person name="Spieck E."/>
            <person name="Chang J.H."/>
            <person name="Bottomley P.J."/>
            <person name="Sayavedra-Soto L.A."/>
        </authorList>
    </citation>
    <scope>NUCLEOTIDE SEQUENCE [LARGE SCALE GENOMIC DNA]</scope>
    <source>
        <strain evidence="1 2">Ab1</strain>
    </source>
</reference>
<protein>
    <submittedName>
        <fullName evidence="1">Uncharacterized protein</fullName>
    </submittedName>
</protein>
<evidence type="ECO:0000313" key="1">
    <source>
        <dbReference type="EMBL" id="OPH82385.1"/>
    </source>
</evidence>
<evidence type="ECO:0000313" key="2">
    <source>
        <dbReference type="Proteomes" id="UP000189940"/>
    </source>
</evidence>
<sequence length="131" mass="14955">MANKINYDMGRISPMDWREASVDEHFAFELARLIRKAVDQVSKAAMAEEVKRGYECDCGDPNCPTLKCSQHVIDKALLILHYNHREIFFALRNSEIDEAIRCADESFGQLRQVFNLVGEIEISHGVTLLAR</sequence>
<dbReference type="AlphaFoldDB" id="A0A1V4HX05"/>
<proteinExistence type="predicted"/>
<gene>
    <name evidence="1" type="ORF">B2M20_12415</name>
</gene>
<organism evidence="1 2">
    <name type="scientific">Nitrobacter vulgaris</name>
    <dbReference type="NCBI Taxonomy" id="29421"/>
    <lineage>
        <taxon>Bacteria</taxon>
        <taxon>Pseudomonadati</taxon>
        <taxon>Pseudomonadota</taxon>
        <taxon>Alphaproteobacteria</taxon>
        <taxon>Hyphomicrobiales</taxon>
        <taxon>Nitrobacteraceae</taxon>
        <taxon>Nitrobacter</taxon>
    </lineage>
</organism>
<dbReference type="Proteomes" id="UP000189940">
    <property type="component" value="Unassembled WGS sequence"/>
</dbReference>
<dbReference type="RefSeq" id="WP_079447364.1">
    <property type="nucleotide sequence ID" value="NZ_MWPQ01000045.1"/>
</dbReference>
<name>A0A1V4HX05_NITVU</name>
<comment type="caution">
    <text evidence="1">The sequence shown here is derived from an EMBL/GenBank/DDBJ whole genome shotgun (WGS) entry which is preliminary data.</text>
</comment>